<dbReference type="RefSeq" id="WP_085798389.1">
    <property type="nucleotide sequence ID" value="NZ_FWXB01000001.1"/>
</dbReference>
<dbReference type="AlphaFoldDB" id="A0A1X7BMA9"/>
<protein>
    <submittedName>
        <fullName evidence="2">Uncharacterized protein</fullName>
    </submittedName>
</protein>
<proteinExistence type="predicted"/>
<name>A0A1X7BMA9_9RHOB</name>
<feature type="chain" id="PRO_5012530262" evidence="1">
    <location>
        <begin position="20"/>
        <end position="158"/>
    </location>
</feature>
<gene>
    <name evidence="2" type="ORF">ROA7745_00226</name>
</gene>
<dbReference type="OrthoDB" id="7862633at2"/>
<accession>A0A1X7BMA9</accession>
<evidence type="ECO:0000256" key="1">
    <source>
        <dbReference type="SAM" id="SignalP"/>
    </source>
</evidence>
<organism evidence="2 3">
    <name type="scientific">Roseovarius aestuarii</name>
    <dbReference type="NCBI Taxonomy" id="475083"/>
    <lineage>
        <taxon>Bacteria</taxon>
        <taxon>Pseudomonadati</taxon>
        <taxon>Pseudomonadota</taxon>
        <taxon>Alphaproteobacteria</taxon>
        <taxon>Rhodobacterales</taxon>
        <taxon>Roseobacteraceae</taxon>
        <taxon>Roseovarius</taxon>
    </lineage>
</organism>
<dbReference type="EMBL" id="FWXB01000001">
    <property type="protein sequence ID" value="SMC10419.1"/>
    <property type="molecule type" value="Genomic_DNA"/>
</dbReference>
<feature type="signal peptide" evidence="1">
    <location>
        <begin position="1"/>
        <end position="19"/>
    </location>
</feature>
<evidence type="ECO:0000313" key="3">
    <source>
        <dbReference type="Proteomes" id="UP000193224"/>
    </source>
</evidence>
<sequence>MKYLMASVALLASAGLVQAGETFDSAGVIKGKTSATFHPISDGHMVMEFTNTQTSFEMADPANPLAGMTGRCTGAMEIRGSAVSGGGVCIAQSDGGDMAFVRWQGQNLSADGALNGSWVMIGGTGSMAGISGGGQYSSLTDRSTDDYVNTLTGAVALP</sequence>
<reference evidence="2 3" key="1">
    <citation type="submission" date="2017-03" db="EMBL/GenBank/DDBJ databases">
        <authorList>
            <person name="Afonso C.L."/>
            <person name="Miller P.J."/>
            <person name="Scott M.A."/>
            <person name="Spackman E."/>
            <person name="Goraichik I."/>
            <person name="Dimitrov K.M."/>
            <person name="Suarez D.L."/>
            <person name="Swayne D.E."/>
        </authorList>
    </citation>
    <scope>NUCLEOTIDE SEQUENCE [LARGE SCALE GENOMIC DNA]</scope>
    <source>
        <strain evidence="2 3">CECT 7745</strain>
    </source>
</reference>
<dbReference type="Proteomes" id="UP000193224">
    <property type="component" value="Unassembled WGS sequence"/>
</dbReference>
<evidence type="ECO:0000313" key="2">
    <source>
        <dbReference type="EMBL" id="SMC10419.1"/>
    </source>
</evidence>
<keyword evidence="3" id="KW-1185">Reference proteome</keyword>
<keyword evidence="1" id="KW-0732">Signal</keyword>